<organism evidence="1 2">
    <name type="scientific">Paramecium sonneborni</name>
    <dbReference type="NCBI Taxonomy" id="65129"/>
    <lineage>
        <taxon>Eukaryota</taxon>
        <taxon>Sar</taxon>
        <taxon>Alveolata</taxon>
        <taxon>Ciliophora</taxon>
        <taxon>Intramacronucleata</taxon>
        <taxon>Oligohymenophorea</taxon>
        <taxon>Peniculida</taxon>
        <taxon>Parameciidae</taxon>
        <taxon>Paramecium</taxon>
    </lineage>
</organism>
<keyword evidence="2" id="KW-1185">Reference proteome</keyword>
<evidence type="ECO:0000313" key="2">
    <source>
        <dbReference type="Proteomes" id="UP000692954"/>
    </source>
</evidence>
<evidence type="ECO:0000313" key="1">
    <source>
        <dbReference type="EMBL" id="CAD8108669.1"/>
    </source>
</evidence>
<dbReference type="EMBL" id="CAJJDN010000092">
    <property type="protein sequence ID" value="CAD8108669.1"/>
    <property type="molecule type" value="Genomic_DNA"/>
</dbReference>
<gene>
    <name evidence="1" type="ORF">PSON_ATCC_30995.1.T0920007</name>
</gene>
<proteinExistence type="predicted"/>
<protein>
    <submittedName>
        <fullName evidence="1">Uncharacterized protein</fullName>
    </submittedName>
</protein>
<dbReference type="AlphaFoldDB" id="A0A8S1Q171"/>
<dbReference type="Proteomes" id="UP000692954">
    <property type="component" value="Unassembled WGS sequence"/>
</dbReference>
<reference evidence="1" key="1">
    <citation type="submission" date="2021-01" db="EMBL/GenBank/DDBJ databases">
        <authorList>
            <consortium name="Genoscope - CEA"/>
            <person name="William W."/>
        </authorList>
    </citation>
    <scope>NUCLEOTIDE SEQUENCE</scope>
</reference>
<accession>A0A8S1Q171</accession>
<comment type="caution">
    <text evidence="1">The sequence shown here is derived from an EMBL/GenBank/DDBJ whole genome shotgun (WGS) entry which is preliminary data.</text>
</comment>
<sequence>MKLKNYFELRLLAQIKQLLKILESLYITYMFFCAILPEPVEDIYRNLQKKSNQNKDRKKKSCFKQN</sequence>
<name>A0A8S1Q171_9CILI</name>